<dbReference type="InterPro" id="IPR002020">
    <property type="entry name" value="Citrate_synthase"/>
</dbReference>
<sequence length="482" mass="54265">MLSRGNIILNKNIQASWIIKSYSTVIDLKTILKEQIPIRKNEIQKIKKNYGNKKIDEITINSLLGGMRGNRSMFWRSTSLDPNLGIKFHGLTIEDCQKNLPKLPNTYGQDEKIFLPETMLWLLITGEVPTVEQAMILKVELAKRGRKLPDYVDKVMSTLPKDLHPMTQFAIGIATLNKDSQFRENYEKGSIGKADYWESTYEDTLNLIALLPQLAGKVYSNSYNNGQPLGQFNENEDWSYNICSLLGMTNTSDSMNIQNFDDKKSQDFVNLMRLYTGIHVDHEGGNVSAHATHLVGSALSDAYLSYSSGIMGLAGPLHGLAAQEVVRFLIAMNSNISSPNDKKSIKDYLWSLLNSHKVIPGYGHAVLRQTDPRWTAMVDFAKRHPEEFENDKNVMLMQNLVNIAPGVLKEHGKTANPYPNVDAASGILFYHYGVRELLFFTVIFGCSRALGPLSQLVWDRGLGLPIERPKSLDLKSLKEYCD</sequence>
<evidence type="ECO:0000313" key="7">
    <source>
        <dbReference type="EMBL" id="CCH60319.1"/>
    </source>
</evidence>
<dbReference type="PANTHER" id="PTHR11739:SF15">
    <property type="entry name" value="CITRATE SYNTHASE 3, MITOCHONDRIAL"/>
    <property type="match status" value="1"/>
</dbReference>
<dbReference type="Pfam" id="PF00285">
    <property type="entry name" value="Citrate_synt"/>
    <property type="match status" value="1"/>
</dbReference>
<reference evidence="7 8" key="1">
    <citation type="journal article" date="2011" name="Proc. Natl. Acad. Sci. U.S.A.">
        <title>Evolutionary erosion of yeast sex chromosomes by mating-type switching accidents.</title>
        <authorList>
            <person name="Gordon J.L."/>
            <person name="Armisen D."/>
            <person name="Proux-Wera E."/>
            <person name="Oheigeartaigh S.S."/>
            <person name="Byrne K.P."/>
            <person name="Wolfe K.H."/>
        </authorList>
    </citation>
    <scope>NUCLEOTIDE SEQUENCE [LARGE SCALE GENOMIC DNA]</scope>
    <source>
        <strain evidence="8">ATCC 34711 / CBS 6284 / DSM 70876 / NBRC 10599 / NRRL Y-10934 / UCD 77-7</strain>
    </source>
</reference>
<dbReference type="GO" id="GO:0036440">
    <property type="term" value="F:citrate synthase activity"/>
    <property type="evidence" value="ECO:0007669"/>
    <property type="project" value="EnsemblFungi"/>
</dbReference>
<keyword evidence="4" id="KW-0809">Transit peptide</keyword>
<dbReference type="KEGG" id="tbl:TBLA_0C05230"/>
<evidence type="ECO:0000256" key="5">
    <source>
        <dbReference type="ARBA" id="ARBA00023128"/>
    </source>
</evidence>
<organism evidence="7 8">
    <name type="scientific">Henningerozyma blattae (strain ATCC 34711 / CBS 6284 / DSM 70876 / NBRC 10599 / NRRL Y-10934 / UCD 77-7)</name>
    <name type="common">Yeast</name>
    <name type="synonym">Tetrapisispora blattae</name>
    <dbReference type="NCBI Taxonomy" id="1071380"/>
    <lineage>
        <taxon>Eukaryota</taxon>
        <taxon>Fungi</taxon>
        <taxon>Dikarya</taxon>
        <taxon>Ascomycota</taxon>
        <taxon>Saccharomycotina</taxon>
        <taxon>Saccharomycetes</taxon>
        <taxon>Saccharomycetales</taxon>
        <taxon>Saccharomycetaceae</taxon>
        <taxon>Henningerozyma</taxon>
    </lineage>
</organism>
<dbReference type="Proteomes" id="UP000002866">
    <property type="component" value="Chromosome 3"/>
</dbReference>
<dbReference type="Gene3D" id="1.10.580.10">
    <property type="entry name" value="Citrate Synthase, domain 1"/>
    <property type="match status" value="1"/>
</dbReference>
<dbReference type="PANTHER" id="PTHR11739">
    <property type="entry name" value="CITRATE SYNTHASE"/>
    <property type="match status" value="1"/>
</dbReference>
<dbReference type="InterPro" id="IPR036969">
    <property type="entry name" value="Citrate_synthase_sf"/>
</dbReference>
<dbReference type="Gene3D" id="1.10.230.10">
    <property type="entry name" value="Cytochrome P450-Terp, domain 2"/>
    <property type="match status" value="1"/>
</dbReference>
<dbReference type="InterPro" id="IPR016143">
    <property type="entry name" value="Citrate_synth-like_sm_a-sub"/>
</dbReference>
<dbReference type="GO" id="GO:0050440">
    <property type="term" value="F:2-methylcitrate synthase activity"/>
    <property type="evidence" value="ECO:0007669"/>
    <property type="project" value="EnsemblFungi"/>
</dbReference>
<dbReference type="GO" id="GO:0019629">
    <property type="term" value="P:propionate catabolic process, 2-methylcitrate cycle"/>
    <property type="evidence" value="ECO:0007669"/>
    <property type="project" value="EnsemblFungi"/>
</dbReference>
<dbReference type="OMA" id="DWSYNIC"/>
<dbReference type="AlphaFoldDB" id="I2H1R7"/>
<evidence type="ECO:0000313" key="8">
    <source>
        <dbReference type="Proteomes" id="UP000002866"/>
    </source>
</evidence>
<dbReference type="InterPro" id="IPR019810">
    <property type="entry name" value="Citrate_synthase_AS"/>
</dbReference>
<dbReference type="GO" id="GO:0006099">
    <property type="term" value="P:tricarboxylic acid cycle"/>
    <property type="evidence" value="ECO:0007669"/>
    <property type="project" value="EnsemblFungi"/>
</dbReference>
<name>I2H1R7_HENB6</name>
<comment type="subcellular location">
    <subcellularLocation>
        <location evidence="1">Mitochondrion</location>
    </subcellularLocation>
</comment>
<comment type="similarity">
    <text evidence="2 6">Belongs to the citrate synthase family.</text>
</comment>
<dbReference type="HOGENOM" id="CLU_022049_2_1_1"/>
<dbReference type="PROSITE" id="PS00480">
    <property type="entry name" value="CITRATE_SYNTHASE"/>
    <property type="match status" value="1"/>
</dbReference>
<evidence type="ECO:0000256" key="1">
    <source>
        <dbReference type="ARBA" id="ARBA00004173"/>
    </source>
</evidence>
<dbReference type="STRING" id="1071380.I2H1R7"/>
<dbReference type="FunCoup" id="I2H1R7">
    <property type="interactions" value="187"/>
</dbReference>
<gene>
    <name evidence="7" type="primary">TBLA0C05230</name>
    <name evidence="7" type="ORF">TBLA_0C05230</name>
</gene>
<dbReference type="OrthoDB" id="8017587at2759"/>
<dbReference type="RefSeq" id="XP_004179838.1">
    <property type="nucleotide sequence ID" value="XM_004179790.1"/>
</dbReference>
<dbReference type="PRINTS" id="PR00143">
    <property type="entry name" value="CITRTSNTHASE"/>
</dbReference>
<keyword evidence="3 6" id="KW-0808">Transferase</keyword>
<evidence type="ECO:0000256" key="3">
    <source>
        <dbReference type="ARBA" id="ARBA00022679"/>
    </source>
</evidence>
<dbReference type="NCBIfam" id="NF007128">
    <property type="entry name" value="PRK09569.1"/>
    <property type="match status" value="1"/>
</dbReference>
<proteinExistence type="inferred from homology"/>
<dbReference type="GO" id="GO:0005975">
    <property type="term" value="P:carbohydrate metabolic process"/>
    <property type="evidence" value="ECO:0007669"/>
    <property type="project" value="TreeGrafter"/>
</dbReference>
<evidence type="ECO:0000256" key="2">
    <source>
        <dbReference type="ARBA" id="ARBA00010566"/>
    </source>
</evidence>
<accession>I2H1R7</accession>
<dbReference type="GO" id="GO:0005759">
    <property type="term" value="C:mitochondrial matrix"/>
    <property type="evidence" value="ECO:0007669"/>
    <property type="project" value="TreeGrafter"/>
</dbReference>
<evidence type="ECO:0000256" key="6">
    <source>
        <dbReference type="RuleBase" id="RU000441"/>
    </source>
</evidence>
<dbReference type="InParanoid" id="I2H1R7"/>
<evidence type="ECO:0000256" key="4">
    <source>
        <dbReference type="ARBA" id="ARBA00022946"/>
    </source>
</evidence>
<keyword evidence="8" id="KW-1185">Reference proteome</keyword>
<keyword evidence="5" id="KW-0496">Mitochondrion</keyword>
<dbReference type="SUPFAM" id="SSF48256">
    <property type="entry name" value="Citrate synthase"/>
    <property type="match status" value="1"/>
</dbReference>
<protein>
    <recommendedName>
        <fullName evidence="6">Citrate synthase</fullName>
    </recommendedName>
</protein>
<dbReference type="EMBL" id="HE806318">
    <property type="protein sequence ID" value="CCH60319.1"/>
    <property type="molecule type" value="Genomic_DNA"/>
</dbReference>
<dbReference type="eggNOG" id="KOG2617">
    <property type="taxonomic scope" value="Eukaryota"/>
</dbReference>
<dbReference type="InterPro" id="IPR016142">
    <property type="entry name" value="Citrate_synth-like_lrg_a-sub"/>
</dbReference>
<dbReference type="GeneID" id="14495299"/>